<comment type="caution">
    <text evidence="5">The sequence shown here is derived from an EMBL/GenBank/DDBJ whole genome shotgun (WGS) entry which is preliminary data.</text>
</comment>
<dbReference type="InterPro" id="IPR019887">
    <property type="entry name" value="Tscrpt_reg_AsnC/Lrp_C"/>
</dbReference>
<dbReference type="Pfam" id="PF01037">
    <property type="entry name" value="AsnC_trans_reg"/>
    <property type="match status" value="1"/>
</dbReference>
<accession>A0A9W6UI54</accession>
<dbReference type="SMART" id="SM00344">
    <property type="entry name" value="HTH_ASNC"/>
    <property type="match status" value="2"/>
</dbReference>
<dbReference type="GO" id="GO:0005829">
    <property type="term" value="C:cytosol"/>
    <property type="evidence" value="ECO:0007669"/>
    <property type="project" value="TreeGrafter"/>
</dbReference>
<dbReference type="PANTHER" id="PTHR30154">
    <property type="entry name" value="LEUCINE-RESPONSIVE REGULATORY PROTEIN"/>
    <property type="match status" value="1"/>
</dbReference>
<name>A0A9W6UI54_9ACTN</name>
<evidence type="ECO:0000313" key="6">
    <source>
        <dbReference type="Proteomes" id="UP001165092"/>
    </source>
</evidence>
<dbReference type="GO" id="GO:0043565">
    <property type="term" value="F:sequence-specific DNA binding"/>
    <property type="evidence" value="ECO:0007669"/>
    <property type="project" value="InterPro"/>
</dbReference>
<feature type="domain" description="HTH asnC-type" evidence="4">
    <location>
        <begin position="3"/>
        <end position="63"/>
    </location>
</feature>
<dbReference type="InterPro" id="IPR036388">
    <property type="entry name" value="WH-like_DNA-bd_sf"/>
</dbReference>
<dbReference type="InterPro" id="IPR019888">
    <property type="entry name" value="Tscrpt_reg_AsnC-like"/>
</dbReference>
<dbReference type="AlphaFoldDB" id="A0A9W6UI54"/>
<dbReference type="RefSeq" id="WP_285758034.1">
    <property type="nucleotide sequence ID" value="NZ_BSQG01000002.1"/>
</dbReference>
<sequence>MGLDQTDLEIVRQLELDGRLPFEGLASRVGLSRAAVRLRVRRLVDSGAIRLVGVVHPRVRGMTAHAHLSIDVDSDVAPVAEAVADLPETALVNMTAGRFPLAAELHGRSLRELGEAVERVRALPGIVDVDTAIYTDILKDPQLPDPAPPGLDLDLLDHRVLELLERDGRLSFADLAAEVELSAGAVRSRVLRLLETSAIRVTALVDPGAVGLASLGGFALRLSRSAPQAIAELASWEQTRFLARCVGRADLLGTVAAESTSGLHLLYERLRALPGVRVTETWVHMSSVRDRYANRDTSRALSGVLD</sequence>
<dbReference type="SUPFAM" id="SSF46785">
    <property type="entry name" value="Winged helix' DNA-binding domain"/>
    <property type="match status" value="2"/>
</dbReference>
<keyword evidence="6" id="KW-1185">Reference proteome</keyword>
<dbReference type="PANTHER" id="PTHR30154:SF34">
    <property type="entry name" value="TRANSCRIPTIONAL REGULATOR AZLB"/>
    <property type="match status" value="1"/>
</dbReference>
<dbReference type="InterPro" id="IPR000485">
    <property type="entry name" value="AsnC-type_HTH_dom"/>
</dbReference>
<reference evidence="5" key="1">
    <citation type="submission" date="2023-02" db="EMBL/GenBank/DDBJ databases">
        <title>Nocardiopsis ansamitocini NBRC 112285.</title>
        <authorList>
            <person name="Ichikawa N."/>
            <person name="Sato H."/>
            <person name="Tonouchi N."/>
        </authorList>
    </citation>
    <scope>NUCLEOTIDE SEQUENCE</scope>
    <source>
        <strain evidence="5">NBRC 112285</strain>
    </source>
</reference>
<organism evidence="5 6">
    <name type="scientific">Nocardiopsis ansamitocini</name>
    <dbReference type="NCBI Taxonomy" id="1670832"/>
    <lineage>
        <taxon>Bacteria</taxon>
        <taxon>Bacillati</taxon>
        <taxon>Actinomycetota</taxon>
        <taxon>Actinomycetes</taxon>
        <taxon>Streptosporangiales</taxon>
        <taxon>Nocardiopsidaceae</taxon>
        <taxon>Nocardiopsis</taxon>
    </lineage>
</organism>
<dbReference type="InterPro" id="IPR011008">
    <property type="entry name" value="Dimeric_a/b-barrel"/>
</dbReference>
<evidence type="ECO:0000259" key="4">
    <source>
        <dbReference type="PROSITE" id="PS50956"/>
    </source>
</evidence>
<evidence type="ECO:0000256" key="3">
    <source>
        <dbReference type="ARBA" id="ARBA00023163"/>
    </source>
</evidence>
<evidence type="ECO:0000256" key="2">
    <source>
        <dbReference type="ARBA" id="ARBA00023125"/>
    </source>
</evidence>
<dbReference type="SUPFAM" id="SSF54909">
    <property type="entry name" value="Dimeric alpha+beta barrel"/>
    <property type="match status" value="2"/>
</dbReference>
<feature type="domain" description="HTH asnC-type" evidence="4">
    <location>
        <begin position="153"/>
        <end position="213"/>
    </location>
</feature>
<dbReference type="PROSITE" id="PS50956">
    <property type="entry name" value="HTH_ASNC_2"/>
    <property type="match status" value="2"/>
</dbReference>
<keyword evidence="3" id="KW-0804">Transcription</keyword>
<keyword evidence="1" id="KW-0805">Transcription regulation</keyword>
<dbReference type="GO" id="GO:0043200">
    <property type="term" value="P:response to amino acid"/>
    <property type="evidence" value="ECO:0007669"/>
    <property type="project" value="TreeGrafter"/>
</dbReference>
<evidence type="ECO:0000313" key="5">
    <source>
        <dbReference type="EMBL" id="GLU47058.1"/>
    </source>
</evidence>
<proteinExistence type="predicted"/>
<evidence type="ECO:0000256" key="1">
    <source>
        <dbReference type="ARBA" id="ARBA00023015"/>
    </source>
</evidence>
<gene>
    <name evidence="5" type="ORF">Nans01_14090</name>
</gene>
<dbReference type="Pfam" id="PF13404">
    <property type="entry name" value="HTH_AsnC-type"/>
    <property type="match status" value="2"/>
</dbReference>
<keyword evidence="2" id="KW-0238">DNA-binding</keyword>
<dbReference type="Proteomes" id="UP001165092">
    <property type="component" value="Unassembled WGS sequence"/>
</dbReference>
<dbReference type="EMBL" id="BSQG01000002">
    <property type="protein sequence ID" value="GLU47058.1"/>
    <property type="molecule type" value="Genomic_DNA"/>
</dbReference>
<dbReference type="Gene3D" id="1.10.10.10">
    <property type="entry name" value="Winged helix-like DNA-binding domain superfamily/Winged helix DNA-binding domain"/>
    <property type="match status" value="2"/>
</dbReference>
<dbReference type="PRINTS" id="PR00033">
    <property type="entry name" value="HTHASNC"/>
</dbReference>
<protein>
    <recommendedName>
        <fullName evidence="4">HTH asnC-type domain-containing protein</fullName>
    </recommendedName>
</protein>
<dbReference type="Gene3D" id="3.30.70.920">
    <property type="match status" value="2"/>
</dbReference>
<dbReference type="InterPro" id="IPR036390">
    <property type="entry name" value="WH_DNA-bd_sf"/>
</dbReference>